<accession>A0A7E4W7D3</accession>
<dbReference type="CDD" id="cd00047">
    <property type="entry name" value="PTPc"/>
    <property type="match status" value="1"/>
</dbReference>
<evidence type="ECO:0000313" key="5">
    <source>
        <dbReference type="WBParaSite" id="Pan_g7788.t1"/>
    </source>
</evidence>
<feature type="domain" description="Tyrosine-protein phosphatase" evidence="2">
    <location>
        <begin position="171"/>
        <end position="429"/>
    </location>
</feature>
<dbReference type="PRINTS" id="PR00700">
    <property type="entry name" value="PRTYPHPHTASE"/>
</dbReference>
<dbReference type="PANTHER" id="PTHR46163">
    <property type="entry name" value="TYROSINE-PROTEIN PHOSPHATASE-RELATED"/>
    <property type="match status" value="1"/>
</dbReference>
<dbReference type="AlphaFoldDB" id="A0A7E4W7D3"/>
<keyword evidence="4" id="KW-1185">Reference proteome</keyword>
<dbReference type="PROSITE" id="PS00383">
    <property type="entry name" value="TYR_PHOSPHATASE_1"/>
    <property type="match status" value="1"/>
</dbReference>
<sequence>MTTPSQKTFHGVAPSTRQPGTPQGRRTAPAGGAASVMQGPMATGRRPASAGISTKNMKAASTQIDPNDLAQPNSEQSLRSTTAKKKKIRPDTTTKKKKRGFGLFAKGEGPEGAAPNLSQENSVQQLNSQVAMEGPETRIPLKMIDSLPNDRTKIVMRRFVQMAMSKGVNGIIQEFNDIKATSLPGAQLKKNGFDKHPDKNRYRDTYCIEETRVILKWPENHHNDYIHANWTTNLPEMPKDIICTQGPTERSVDDFWRMIWQEKCICIIMLCAIYECGKKKCEQYWPLKQGEKMVSCGLEIINKQTEQIAPDCTYTHLLVVGTGSDGGRREHFVNHLLWTGWPDRSVPATSTGILRLIVRTQSLQPVVVHCSAGVGRTGTIVALESCLRVLDSGLELSIYNIVKMLRSKRYMACQTELQYCYLHRAVMAFIISKNVVSPNEIVTFVEDYEKLVKSKTVGNSATAGTTTSATPSVNA</sequence>
<dbReference type="PANTHER" id="PTHR46163:SF2">
    <property type="entry name" value="PROTEIN-TYROSINE PHOSPHATASE"/>
    <property type="match status" value="1"/>
</dbReference>
<dbReference type="SMART" id="SM00194">
    <property type="entry name" value="PTPc"/>
    <property type="match status" value="1"/>
</dbReference>
<dbReference type="InterPro" id="IPR000387">
    <property type="entry name" value="Tyr_Pase_dom"/>
</dbReference>
<feature type="domain" description="Tyrosine specific protein phosphatases" evidence="3">
    <location>
        <begin position="365"/>
        <end position="420"/>
    </location>
</feature>
<dbReference type="Gene3D" id="3.90.190.10">
    <property type="entry name" value="Protein tyrosine phosphatase superfamily"/>
    <property type="match status" value="1"/>
</dbReference>
<dbReference type="PROSITE" id="PS50056">
    <property type="entry name" value="TYR_PHOSPHATASE_2"/>
    <property type="match status" value="1"/>
</dbReference>
<dbReference type="InterPro" id="IPR003595">
    <property type="entry name" value="Tyr_Pase_cat"/>
</dbReference>
<feature type="region of interest" description="Disordered" evidence="1">
    <location>
        <begin position="1"/>
        <end position="117"/>
    </location>
</feature>
<evidence type="ECO:0000259" key="3">
    <source>
        <dbReference type="PROSITE" id="PS50056"/>
    </source>
</evidence>
<organism evidence="4 5">
    <name type="scientific">Panagrellus redivivus</name>
    <name type="common">Microworm</name>
    <dbReference type="NCBI Taxonomy" id="6233"/>
    <lineage>
        <taxon>Eukaryota</taxon>
        <taxon>Metazoa</taxon>
        <taxon>Ecdysozoa</taxon>
        <taxon>Nematoda</taxon>
        <taxon>Chromadorea</taxon>
        <taxon>Rhabditida</taxon>
        <taxon>Tylenchina</taxon>
        <taxon>Panagrolaimomorpha</taxon>
        <taxon>Panagrolaimoidea</taxon>
        <taxon>Panagrolaimidae</taxon>
        <taxon>Panagrellus</taxon>
    </lineage>
</organism>
<evidence type="ECO:0000313" key="4">
    <source>
        <dbReference type="Proteomes" id="UP000492821"/>
    </source>
</evidence>
<feature type="compositionally biased region" description="Polar residues" evidence="1">
    <location>
        <begin position="51"/>
        <end position="81"/>
    </location>
</feature>
<reference evidence="4" key="1">
    <citation type="journal article" date="2013" name="Genetics">
        <title>The draft genome and transcriptome of Panagrellus redivivus are shaped by the harsh demands of a free-living lifestyle.</title>
        <authorList>
            <person name="Srinivasan J."/>
            <person name="Dillman A.R."/>
            <person name="Macchietto M.G."/>
            <person name="Heikkinen L."/>
            <person name="Lakso M."/>
            <person name="Fracchia K.M."/>
            <person name="Antoshechkin I."/>
            <person name="Mortazavi A."/>
            <person name="Wong G."/>
            <person name="Sternberg P.W."/>
        </authorList>
    </citation>
    <scope>NUCLEOTIDE SEQUENCE [LARGE SCALE GENOMIC DNA]</scope>
    <source>
        <strain evidence="4">MT8872</strain>
    </source>
</reference>
<evidence type="ECO:0000256" key="1">
    <source>
        <dbReference type="SAM" id="MobiDB-lite"/>
    </source>
</evidence>
<evidence type="ECO:0000259" key="2">
    <source>
        <dbReference type="PROSITE" id="PS50055"/>
    </source>
</evidence>
<dbReference type="SUPFAM" id="SSF52799">
    <property type="entry name" value="(Phosphotyrosine protein) phosphatases II"/>
    <property type="match status" value="1"/>
</dbReference>
<reference evidence="5" key="2">
    <citation type="submission" date="2020-10" db="UniProtKB">
        <authorList>
            <consortium name="WormBaseParasite"/>
        </authorList>
    </citation>
    <scope>IDENTIFICATION</scope>
</reference>
<dbReference type="InterPro" id="IPR016130">
    <property type="entry name" value="Tyr_Pase_AS"/>
</dbReference>
<dbReference type="GO" id="GO:0004725">
    <property type="term" value="F:protein tyrosine phosphatase activity"/>
    <property type="evidence" value="ECO:0007669"/>
    <property type="project" value="InterPro"/>
</dbReference>
<dbReference type="InterPro" id="IPR029021">
    <property type="entry name" value="Prot-tyrosine_phosphatase-like"/>
</dbReference>
<dbReference type="InterPro" id="IPR000242">
    <property type="entry name" value="PTP_cat"/>
</dbReference>
<dbReference type="PROSITE" id="PS50055">
    <property type="entry name" value="TYR_PHOSPHATASE_PTP"/>
    <property type="match status" value="1"/>
</dbReference>
<proteinExistence type="predicted"/>
<name>A0A7E4W7D3_PANRE</name>
<dbReference type="InterPro" id="IPR052782">
    <property type="entry name" value="Oocyte-zygote_transition_reg"/>
</dbReference>
<dbReference type="Pfam" id="PF00102">
    <property type="entry name" value="Y_phosphatase"/>
    <property type="match status" value="1"/>
</dbReference>
<dbReference type="WBParaSite" id="Pan_g7788.t1">
    <property type="protein sequence ID" value="Pan_g7788.t1"/>
    <property type="gene ID" value="Pan_g7788"/>
</dbReference>
<protein>
    <submittedName>
        <fullName evidence="5">Protein-tyrosine phosphatase</fullName>
    </submittedName>
</protein>
<dbReference type="Proteomes" id="UP000492821">
    <property type="component" value="Unassembled WGS sequence"/>
</dbReference>
<dbReference type="SMART" id="SM00404">
    <property type="entry name" value="PTPc_motif"/>
    <property type="match status" value="1"/>
</dbReference>